<sequence>MSVSSASKSANIQWAPEISRPSEDDNENLSDEDPEEYKEDWSKTTNDKDSYASRHLRKNIGGLKWKIDSYPAVHAAGPGVEKDRSGSILGVFEVGHEDGVKLPETAAEREEYERKRRASSLGTQIEKIENYPQLQKEYLENRQGSVLSAFNREHQHFDDAIVLPEEPATERRRSNVGIEKIENYPTLSKEDRRDKEGRHGSILAVFDDHGDSSEEAVEPKPKERRPSSVSNRPVIENYPINSHTRTTSNGASGLEVPINDGKNRRGSVTNIKDRRGSVLSLWTDNSDEHEFVTDDKDSDRQSSRSSVGSNRNIPGSKKSRALSGSGQERHGSILSMWAPGKDKDGFDVMHHGEDEDAIIQEEK</sequence>
<evidence type="ECO:0000256" key="1">
    <source>
        <dbReference type="SAM" id="MobiDB-lite"/>
    </source>
</evidence>
<feature type="compositionally biased region" description="Polar residues" evidence="1">
    <location>
        <begin position="239"/>
        <end position="251"/>
    </location>
</feature>
<reference evidence="2 3" key="1">
    <citation type="submission" date="2024-06" db="EMBL/GenBank/DDBJ databases">
        <title>Complete genome of Phlyctema vagabunda strain 19-DSS-EL-015.</title>
        <authorList>
            <person name="Fiorenzani C."/>
        </authorList>
    </citation>
    <scope>NUCLEOTIDE SEQUENCE [LARGE SCALE GENOMIC DNA]</scope>
    <source>
        <strain evidence="2 3">19-DSS-EL-015</strain>
    </source>
</reference>
<feature type="compositionally biased region" description="Basic and acidic residues" evidence="1">
    <location>
        <begin position="340"/>
        <end position="353"/>
    </location>
</feature>
<organism evidence="2 3">
    <name type="scientific">Phlyctema vagabunda</name>
    <dbReference type="NCBI Taxonomy" id="108571"/>
    <lineage>
        <taxon>Eukaryota</taxon>
        <taxon>Fungi</taxon>
        <taxon>Dikarya</taxon>
        <taxon>Ascomycota</taxon>
        <taxon>Pezizomycotina</taxon>
        <taxon>Leotiomycetes</taxon>
        <taxon>Helotiales</taxon>
        <taxon>Dermateaceae</taxon>
        <taxon>Phlyctema</taxon>
    </lineage>
</organism>
<feature type="region of interest" description="Disordered" evidence="1">
    <location>
        <begin position="1"/>
        <end position="53"/>
    </location>
</feature>
<proteinExistence type="predicted"/>
<protein>
    <submittedName>
        <fullName evidence="2">Uncharacterized protein</fullName>
    </submittedName>
</protein>
<feature type="region of interest" description="Disordered" evidence="1">
    <location>
        <begin position="163"/>
        <end position="363"/>
    </location>
</feature>
<keyword evidence="3" id="KW-1185">Reference proteome</keyword>
<dbReference type="EMBL" id="JBFCZG010000005">
    <property type="protein sequence ID" value="KAL3422391.1"/>
    <property type="molecule type" value="Genomic_DNA"/>
</dbReference>
<evidence type="ECO:0000313" key="2">
    <source>
        <dbReference type="EMBL" id="KAL3422391.1"/>
    </source>
</evidence>
<accession>A0ABR4PHA6</accession>
<feature type="compositionally biased region" description="Basic and acidic residues" evidence="1">
    <location>
        <begin position="286"/>
        <end position="302"/>
    </location>
</feature>
<feature type="compositionally biased region" description="Acidic residues" evidence="1">
    <location>
        <begin position="354"/>
        <end position="363"/>
    </location>
</feature>
<feature type="compositionally biased region" description="Basic and acidic residues" evidence="1">
    <location>
        <begin position="39"/>
        <end position="52"/>
    </location>
</feature>
<feature type="compositionally biased region" description="Acidic residues" evidence="1">
    <location>
        <begin position="24"/>
        <end position="38"/>
    </location>
</feature>
<feature type="compositionally biased region" description="Basic and acidic residues" evidence="1">
    <location>
        <begin position="206"/>
        <end position="226"/>
    </location>
</feature>
<dbReference type="Proteomes" id="UP001629113">
    <property type="component" value="Unassembled WGS sequence"/>
</dbReference>
<feature type="compositionally biased region" description="Polar residues" evidence="1">
    <location>
        <begin position="1"/>
        <end position="12"/>
    </location>
</feature>
<gene>
    <name evidence="2" type="ORF">PVAG01_06547</name>
</gene>
<evidence type="ECO:0000313" key="3">
    <source>
        <dbReference type="Proteomes" id="UP001629113"/>
    </source>
</evidence>
<feature type="compositionally biased region" description="Basic and acidic residues" evidence="1">
    <location>
        <begin position="188"/>
        <end position="199"/>
    </location>
</feature>
<comment type="caution">
    <text evidence="2">The sequence shown here is derived from an EMBL/GenBank/DDBJ whole genome shotgun (WGS) entry which is preliminary data.</text>
</comment>
<name>A0ABR4PHA6_9HELO</name>